<evidence type="ECO:0000313" key="1">
    <source>
        <dbReference type="EMBL" id="BAW21671.1"/>
    </source>
</evidence>
<sequence>MPEEISVAENISNRIKRMRKGQPFAGALFLNAGPRTSVDKALSRLVQEGILERVIRGVYMRPKVSKILGPLAPSPIQVVEAVARARKERLQIHGAEAVRRLGISTQMQTQPIYYTSGTTRLIRVGKAVVRLQHAPDEHLQHAGTRVGVVLTALFYLGKKEASTILIKRVLTSLSLEEFKTLQASRKPEWMQSALELAAKDVEWLPVTSSCLQKIKAAC</sequence>
<accession>A0A1L7N896</accession>
<evidence type="ECO:0008006" key="3">
    <source>
        <dbReference type="Google" id="ProtNLM"/>
    </source>
</evidence>
<protein>
    <recommendedName>
        <fullName evidence="3">Type IV toxin-antitoxin system AbiEi family antitoxin domain-containing protein</fullName>
    </recommendedName>
</protein>
<dbReference type="InterPro" id="IPR045738">
    <property type="entry name" value="DUF6088"/>
</dbReference>
<reference evidence="1 2" key="1">
    <citation type="submission" date="2015-11" db="EMBL/GenBank/DDBJ databases">
        <title>Complete genome sequencing of a biphenyl-degrading bacterium, Pseudomonas putida KF715 (=NBRC110667).</title>
        <authorList>
            <person name="Suenaga H."/>
            <person name="Fujihara N."/>
            <person name="Watanabe T."/>
            <person name="Hirose J."/>
            <person name="Kimura N."/>
            <person name="Yamazoe A."/>
            <person name="Hosoyama A."/>
            <person name="Shimodaira J."/>
            <person name="Furukawa K."/>
        </authorList>
    </citation>
    <scope>NUCLEOTIDE SEQUENCE [LARGE SCALE GENOMIC DNA]</scope>
    <source>
        <strain evidence="1 2">KF715</strain>
    </source>
</reference>
<name>A0A1L7N896_PSEPU</name>
<dbReference type="RefSeq" id="WP_219740320.1">
    <property type="nucleotide sequence ID" value="NZ_AP015029.1"/>
</dbReference>
<gene>
    <name evidence="1" type="ORF">KF715C_ch10980</name>
</gene>
<evidence type="ECO:0000313" key="2">
    <source>
        <dbReference type="Proteomes" id="UP000218731"/>
    </source>
</evidence>
<dbReference type="Pfam" id="PF19570">
    <property type="entry name" value="DUF6088"/>
    <property type="match status" value="1"/>
</dbReference>
<organism evidence="1 2">
    <name type="scientific">Pseudomonas putida</name>
    <name type="common">Arthrobacter siderocapsulatus</name>
    <dbReference type="NCBI Taxonomy" id="303"/>
    <lineage>
        <taxon>Bacteria</taxon>
        <taxon>Pseudomonadati</taxon>
        <taxon>Pseudomonadota</taxon>
        <taxon>Gammaproteobacteria</taxon>
        <taxon>Pseudomonadales</taxon>
        <taxon>Pseudomonadaceae</taxon>
        <taxon>Pseudomonas</taxon>
    </lineage>
</organism>
<dbReference type="EMBL" id="AP015029">
    <property type="protein sequence ID" value="BAW21671.1"/>
    <property type="molecule type" value="Genomic_DNA"/>
</dbReference>
<dbReference type="Proteomes" id="UP000218731">
    <property type="component" value="Chromosome 1"/>
</dbReference>
<proteinExistence type="predicted"/>
<dbReference type="AlphaFoldDB" id="A0A1L7N896"/>